<protein>
    <submittedName>
        <fullName evidence="1">Uncharacterized protein</fullName>
    </submittedName>
</protein>
<evidence type="ECO:0000313" key="2">
    <source>
        <dbReference type="Proteomes" id="UP001208570"/>
    </source>
</evidence>
<name>A0AAD9JNU5_9ANNE</name>
<dbReference type="EMBL" id="JAODUP010000212">
    <property type="protein sequence ID" value="KAK2156494.1"/>
    <property type="molecule type" value="Genomic_DNA"/>
</dbReference>
<accession>A0AAD9JNU5</accession>
<dbReference type="AlphaFoldDB" id="A0AAD9JNU5"/>
<reference evidence="1" key="1">
    <citation type="journal article" date="2023" name="Mol. Biol. Evol.">
        <title>Third-Generation Sequencing Reveals the Adaptive Role of the Epigenome in Three Deep-Sea Polychaetes.</title>
        <authorList>
            <person name="Perez M."/>
            <person name="Aroh O."/>
            <person name="Sun Y."/>
            <person name="Lan Y."/>
            <person name="Juniper S.K."/>
            <person name="Young C.R."/>
            <person name="Angers B."/>
            <person name="Qian P.Y."/>
        </authorList>
    </citation>
    <scope>NUCLEOTIDE SEQUENCE</scope>
    <source>
        <strain evidence="1">P08H-3</strain>
    </source>
</reference>
<dbReference type="Proteomes" id="UP001208570">
    <property type="component" value="Unassembled WGS sequence"/>
</dbReference>
<proteinExistence type="predicted"/>
<evidence type="ECO:0000313" key="1">
    <source>
        <dbReference type="EMBL" id="KAK2156494.1"/>
    </source>
</evidence>
<organism evidence="1 2">
    <name type="scientific">Paralvinella palmiformis</name>
    <dbReference type="NCBI Taxonomy" id="53620"/>
    <lineage>
        <taxon>Eukaryota</taxon>
        <taxon>Metazoa</taxon>
        <taxon>Spiralia</taxon>
        <taxon>Lophotrochozoa</taxon>
        <taxon>Annelida</taxon>
        <taxon>Polychaeta</taxon>
        <taxon>Sedentaria</taxon>
        <taxon>Canalipalpata</taxon>
        <taxon>Terebellida</taxon>
        <taxon>Terebelliformia</taxon>
        <taxon>Alvinellidae</taxon>
        <taxon>Paralvinella</taxon>
    </lineage>
</organism>
<keyword evidence="2" id="KW-1185">Reference proteome</keyword>
<comment type="caution">
    <text evidence="1">The sequence shown here is derived from an EMBL/GenBank/DDBJ whole genome shotgun (WGS) entry which is preliminary data.</text>
</comment>
<sequence>MPTNDMQAGYMNPRQLHEHLAIQTPLWQYMNPAAMPGQAGYMNDAAMPGQALAQPGQAGYMNAAMPGQHQAGYANAAMPGQHQAGYANAAMPGQHQAGYANAAMPGQHQAGYANAAMPGQHQAGYANAAMPGQHQAGYANAAMPCSATFPTTYDDTTTIPTVSTYFKKKRSIQRDAKFTQSVLGLNLPDNVVEQLTLKCRAEYQQLSKMEDVKPRNVRKILNRASKYADQMMKNLVKFESAFEEFDLEGPDQYRLLVEWFDRMRVAIRNDMMCILQDFTGFSKHASFLRELVRDSNKLPFRAVQFGLTTTMAYGAVMEQELSGIDKAVDFVGEILRKVDLQKLGE</sequence>
<gene>
    <name evidence="1" type="ORF">LSH36_212g04061</name>
</gene>